<dbReference type="AlphaFoldDB" id="A0A0H3M467"/>
<reference evidence="2 3" key="1">
    <citation type="journal article" date="2004" name="Proc. Natl. Acad. Sci. U.S.A.">
        <title>The louse-borne human pathogen Bartonella quintana is a genomic derivative of the zoonotic agent Bartonella henselae.</title>
        <authorList>
            <person name="Alsmark U.C.M."/>
            <person name="Frank A.C."/>
            <person name="Karlberg E.O."/>
            <person name="Legault B.-A."/>
            <person name="Ardell D.H."/>
            <person name="Canbaeck B."/>
            <person name="Eriksson A.-S."/>
            <person name="Naeslund A.K."/>
            <person name="Handley S.A."/>
            <person name="Huvet M."/>
            <person name="La Scola B."/>
            <person name="Holmberg M."/>
            <person name="Andersson S.G.E."/>
        </authorList>
    </citation>
    <scope>NUCLEOTIDE SEQUENCE [LARGE SCALE GENOMIC DNA]</scope>
    <source>
        <strain evidence="3">ATCC 49882 / DSM 28221 / CCUG 30454 / Houston 1</strain>
    </source>
</reference>
<dbReference type="EMBL" id="BX897699">
    <property type="protein sequence ID" value="CAF28215.1"/>
    <property type="molecule type" value="Genomic_DNA"/>
</dbReference>
<protein>
    <recommendedName>
        <fullName evidence="4">Phage related protein</fullName>
    </recommendedName>
</protein>
<feature type="compositionally biased region" description="Polar residues" evidence="1">
    <location>
        <begin position="137"/>
        <end position="190"/>
    </location>
</feature>
<feature type="region of interest" description="Disordered" evidence="1">
    <location>
        <begin position="232"/>
        <end position="298"/>
    </location>
</feature>
<dbReference type="PaxDb" id="283166-BH14510"/>
<feature type="region of interest" description="Disordered" evidence="1">
    <location>
        <begin position="49"/>
        <end position="220"/>
    </location>
</feature>
<dbReference type="eggNOG" id="COG3756">
    <property type="taxonomic scope" value="Bacteria"/>
</dbReference>
<feature type="compositionally biased region" description="Low complexity" evidence="1">
    <location>
        <begin position="118"/>
        <end position="136"/>
    </location>
</feature>
<proteinExistence type="predicted"/>
<dbReference type="RefSeq" id="WP_011181224.1">
    <property type="nucleotide sequence ID" value="NC_005956.1"/>
</dbReference>
<organism evidence="2 3">
    <name type="scientific">Bartonella henselae (strain ATCC 49882 / DSM 28221 / CCUG 30454 / Houston 1)</name>
    <name type="common">Rochalimaea henselae</name>
    <dbReference type="NCBI Taxonomy" id="283166"/>
    <lineage>
        <taxon>Bacteria</taxon>
        <taxon>Pseudomonadati</taxon>
        <taxon>Pseudomonadota</taxon>
        <taxon>Alphaproteobacteria</taxon>
        <taxon>Hyphomicrobiales</taxon>
        <taxon>Bartonellaceae</taxon>
        <taxon>Bartonella</taxon>
    </lineage>
</organism>
<feature type="compositionally biased region" description="Polar residues" evidence="1">
    <location>
        <begin position="52"/>
        <end position="110"/>
    </location>
</feature>
<dbReference type="eggNOG" id="COG0305">
    <property type="taxonomic scope" value="Bacteria"/>
</dbReference>
<dbReference type="EnsemblBacteria" id="CAF28215">
    <property type="protein sequence ID" value="CAF28215"/>
    <property type="gene ID" value="BH14510"/>
</dbReference>
<dbReference type="KEGG" id="bhe:BH14510"/>
<evidence type="ECO:0008006" key="4">
    <source>
        <dbReference type="Google" id="ProtNLM"/>
    </source>
</evidence>
<feature type="compositionally biased region" description="Low complexity" evidence="1">
    <location>
        <begin position="197"/>
        <end position="215"/>
    </location>
</feature>
<evidence type="ECO:0000256" key="1">
    <source>
        <dbReference type="SAM" id="MobiDB-lite"/>
    </source>
</evidence>
<dbReference type="GeneID" id="92986059"/>
<feature type="compositionally biased region" description="Polar residues" evidence="1">
    <location>
        <begin position="232"/>
        <end position="273"/>
    </location>
</feature>
<accession>A0A0H3M467</accession>
<sequence length="381" mass="42211">MSTIVEIKQKLNSQASTRTNALAISQCEIILFGRQVFYPTDYAPTPTHHTPAFSSTHHLPSSKHLISNTNSKTQSLPATPANEESSNHSQTNTKNPTSLQTNTKNAPSFSDRTKSSTHHASASTHHAPTPTDHTPAFSSTHHLPSSKHLISNTNSKTQSFPATPTNEKSSNRSQTNTKNPTSLQINTKNAPSLIDRTTSSTHHASASTHHAPTPTDHTLSSMNCILETNSKTQSLPATPANEESSNHSQTNTKNPTSLQINTKNASSSTNHTPTQKDHTSPSTDRAFASTVASGLSEKQARWQEKKFRDYWRAKSGKEALKDNWQATRRNWFQSKIERIKDHQERLAMFSSHASLTRHSSDSDALYRTLINDHRNEHEHHC</sequence>
<keyword evidence="3" id="KW-1185">Reference proteome</keyword>
<name>A0A0H3M467_BARHE</name>
<gene>
    <name evidence="2" type="ordered locus">BH14510</name>
</gene>
<dbReference type="Proteomes" id="UP000000421">
    <property type="component" value="Chromosome"/>
</dbReference>
<evidence type="ECO:0000313" key="3">
    <source>
        <dbReference type="Proteomes" id="UP000000421"/>
    </source>
</evidence>
<evidence type="ECO:0000313" key="2">
    <source>
        <dbReference type="EMBL" id="CAF28215.1"/>
    </source>
</evidence>